<organism evidence="1 2">
    <name type="scientific">Entomophthora muscae</name>
    <dbReference type="NCBI Taxonomy" id="34485"/>
    <lineage>
        <taxon>Eukaryota</taxon>
        <taxon>Fungi</taxon>
        <taxon>Fungi incertae sedis</taxon>
        <taxon>Zoopagomycota</taxon>
        <taxon>Entomophthoromycotina</taxon>
        <taxon>Entomophthoromycetes</taxon>
        <taxon>Entomophthorales</taxon>
        <taxon>Entomophthoraceae</taxon>
        <taxon>Entomophthora</taxon>
    </lineage>
</organism>
<gene>
    <name evidence="1" type="ORF">DSO57_1008358</name>
</gene>
<protein>
    <submittedName>
        <fullName evidence="1">Uncharacterized protein</fullName>
    </submittedName>
</protein>
<evidence type="ECO:0000313" key="1">
    <source>
        <dbReference type="EMBL" id="KAJ9058829.1"/>
    </source>
</evidence>
<keyword evidence="2" id="KW-1185">Reference proteome</keyword>
<reference evidence="1" key="1">
    <citation type="submission" date="2022-04" db="EMBL/GenBank/DDBJ databases">
        <title>Genome of the entomopathogenic fungus Entomophthora muscae.</title>
        <authorList>
            <person name="Elya C."/>
            <person name="Lovett B.R."/>
            <person name="Lee E."/>
            <person name="Macias A.M."/>
            <person name="Hajek A.E."/>
            <person name="De Bivort B.L."/>
            <person name="Kasson M.T."/>
            <person name="De Fine Licht H.H."/>
            <person name="Stajich J.E."/>
        </authorList>
    </citation>
    <scope>NUCLEOTIDE SEQUENCE</scope>
    <source>
        <strain evidence="1">Berkeley</strain>
    </source>
</reference>
<name>A0ACC2S956_9FUNG</name>
<proteinExistence type="predicted"/>
<comment type="caution">
    <text evidence="1">The sequence shown here is derived from an EMBL/GenBank/DDBJ whole genome shotgun (WGS) entry which is preliminary data.</text>
</comment>
<dbReference type="EMBL" id="QTSX02005705">
    <property type="protein sequence ID" value="KAJ9058829.1"/>
    <property type="molecule type" value="Genomic_DNA"/>
</dbReference>
<dbReference type="Proteomes" id="UP001165960">
    <property type="component" value="Unassembled WGS sequence"/>
</dbReference>
<evidence type="ECO:0000313" key="2">
    <source>
        <dbReference type="Proteomes" id="UP001165960"/>
    </source>
</evidence>
<accession>A0ACC2S956</accession>
<sequence>MLQGCPTSPLLDPEVEDELSDDEQVIQLGFVIPEDEDYDDEEEPAFSTKLGGYPAWLCPDSAPKAEDISCGLCQKPMNFLMQIYTPEDHPPQAYHRALYIFICSSGSCVSKSRSQSIKAIRTQLPRDNAYYEPQELSTLQDSNSKDTDDEKWSLKDTVDVEGKRCWVCGLFSSTRCSKCHKAQYCGRNHQLRDWNLGNHRNTCLSGPSPPNFNATPLSGYPPRYIECESEKSGEEMARDEMKKVEGLMEQVSISNDGGDKQLAVPGDEAYENTKVEVDQAFLAFQRRIDYDPSQIIRYARTNYGNDNVEPLWVSDIGKPAPTDILPCQICGSTRVFEMQILPQMLNFLPIDHSNPVALDWGTYIVYTCPENCSPSAEDMTSCPDVLMGGGPSGKQSVYMSEVVWHQDFSSHGIGENIRKNHFS</sequence>